<sequence>MKYAAIGLVIAVALLGGMVWLFTRSTVVEEKRIILSGGVILSYRVISEGGALGQTRYEVFAEQQGKRVRIFEGLNGARFRISHPDPGLILIRFCDGRVDYIAPVPVAANRPPILVQSDLHCVKAQ</sequence>
<accession>A0A9J9LGP1</accession>
<dbReference type="OrthoDB" id="7851333at2"/>
<protein>
    <submittedName>
        <fullName evidence="1">Uncharacterized protein</fullName>
    </submittedName>
</protein>
<organism evidence="1 2">
    <name type="scientific">Rhizorhabdus wittichii (strain DSM 6014 / CCUG 31198 / JCM 15750 / NBRC 105917 / EY 4224 / RW1)</name>
    <name type="common">Sphingomonas wittichii</name>
    <dbReference type="NCBI Taxonomy" id="392499"/>
    <lineage>
        <taxon>Bacteria</taxon>
        <taxon>Pseudomonadati</taxon>
        <taxon>Pseudomonadota</taxon>
        <taxon>Alphaproteobacteria</taxon>
        <taxon>Sphingomonadales</taxon>
        <taxon>Sphingomonadaceae</taxon>
        <taxon>Rhizorhabdus</taxon>
    </lineage>
</organism>
<proteinExistence type="predicted"/>
<name>A0A9J9LGP1_RHIWR</name>
<dbReference type="Proteomes" id="UP000001989">
    <property type="component" value="Chromosome"/>
</dbReference>
<dbReference type="AlphaFoldDB" id="A0A9J9LGP1"/>
<gene>
    <name evidence="1" type="ordered locus">Swit_4438</name>
</gene>
<dbReference type="EMBL" id="CP000699">
    <property type="protein sequence ID" value="ABQ70776.1"/>
    <property type="molecule type" value="Genomic_DNA"/>
</dbReference>
<evidence type="ECO:0000313" key="1">
    <source>
        <dbReference type="EMBL" id="ABQ70776.1"/>
    </source>
</evidence>
<reference evidence="1 2" key="1">
    <citation type="journal article" date="2010" name="J. Bacteriol.">
        <title>Genome sequence of the dioxin-mineralizing bacterium Sphingomonas wittichii RW1.</title>
        <authorList>
            <person name="Miller T.R."/>
            <person name="Delcher A.L."/>
            <person name="Salzberg S.L."/>
            <person name="Saunders E."/>
            <person name="Detter J.C."/>
            <person name="Halden R.U."/>
        </authorList>
    </citation>
    <scope>NUCLEOTIDE SEQUENCE [LARGE SCALE GENOMIC DNA]</scope>
    <source>
        <strain evidence="2">DSM 6014 / CCUG 31198 / JCM 15750 / NBRC 105917 / EY 4224 / RW1</strain>
    </source>
</reference>
<dbReference type="KEGG" id="swi:Swit_4438"/>
<evidence type="ECO:0000313" key="2">
    <source>
        <dbReference type="Proteomes" id="UP000001989"/>
    </source>
</evidence>
<keyword evidence="2" id="KW-1185">Reference proteome</keyword>